<evidence type="ECO:0000256" key="1">
    <source>
        <dbReference type="SAM" id="Phobius"/>
    </source>
</evidence>
<accession>A0AAV0KRZ3</accession>
<gene>
    <name evidence="2" type="ORF">LITE_LOCUS19645</name>
</gene>
<feature type="transmembrane region" description="Helical" evidence="1">
    <location>
        <begin position="130"/>
        <end position="149"/>
    </location>
</feature>
<dbReference type="AlphaFoldDB" id="A0AAV0KRZ3"/>
<keyword evidence="3" id="KW-1185">Reference proteome</keyword>
<evidence type="ECO:0008006" key="4">
    <source>
        <dbReference type="Google" id="ProtNLM"/>
    </source>
</evidence>
<keyword evidence="1" id="KW-1133">Transmembrane helix</keyword>
<feature type="transmembrane region" description="Helical" evidence="1">
    <location>
        <begin position="255"/>
        <end position="279"/>
    </location>
</feature>
<dbReference type="EMBL" id="CAMGYJ010000005">
    <property type="protein sequence ID" value="CAI0423761.1"/>
    <property type="molecule type" value="Genomic_DNA"/>
</dbReference>
<evidence type="ECO:0000313" key="2">
    <source>
        <dbReference type="EMBL" id="CAI0423761.1"/>
    </source>
</evidence>
<keyword evidence="1" id="KW-0472">Membrane</keyword>
<comment type="caution">
    <text evidence="2">The sequence shown here is derived from an EMBL/GenBank/DDBJ whole genome shotgun (WGS) entry which is preliminary data.</text>
</comment>
<organism evidence="2 3">
    <name type="scientific">Linum tenue</name>
    <dbReference type="NCBI Taxonomy" id="586396"/>
    <lineage>
        <taxon>Eukaryota</taxon>
        <taxon>Viridiplantae</taxon>
        <taxon>Streptophyta</taxon>
        <taxon>Embryophyta</taxon>
        <taxon>Tracheophyta</taxon>
        <taxon>Spermatophyta</taxon>
        <taxon>Magnoliopsida</taxon>
        <taxon>eudicotyledons</taxon>
        <taxon>Gunneridae</taxon>
        <taxon>Pentapetalae</taxon>
        <taxon>rosids</taxon>
        <taxon>fabids</taxon>
        <taxon>Malpighiales</taxon>
        <taxon>Linaceae</taxon>
        <taxon>Linum</taxon>
    </lineage>
</organism>
<feature type="transmembrane region" description="Helical" evidence="1">
    <location>
        <begin position="181"/>
        <end position="203"/>
    </location>
</feature>
<protein>
    <recommendedName>
        <fullName evidence="4">DUF599 domain-containing protein</fullName>
    </recommendedName>
</protein>
<feature type="transmembrane region" description="Helical" evidence="1">
    <location>
        <begin position="67"/>
        <end position="87"/>
    </location>
</feature>
<name>A0AAV0KRZ3_9ROSI</name>
<dbReference type="InterPro" id="IPR006747">
    <property type="entry name" value="DUF599"/>
</dbReference>
<evidence type="ECO:0000313" key="3">
    <source>
        <dbReference type="Proteomes" id="UP001154282"/>
    </source>
</evidence>
<dbReference type="PANTHER" id="PTHR31881:SF11">
    <property type="entry name" value="PROTEIN, PUTATIVE-RELATED"/>
    <property type="match status" value="1"/>
</dbReference>
<sequence>MFPPTPAIKLIKLPCFCVYIKIRVLASRRQLIVNHKLCPAKIFSQGKEKRSMEESNSRTSLHEMETLLVPLSVFVMVGYHAYLWHYVKTKPFLTTQGTHAIMRKQWLLAIKQGDEKKEMLAVQSLRNGQMATILCGTVAIMINVALPALTNNTYTTGRHLSLMRSPLFGSHQSGGITVLKYGSASVCLLASFLCSSMGLGFLMDANFLLVNAAGNYRSGCGGAEEAAADHTERLVERGFKLGILGNRVLCISLPLLAWLLGPVAMAVSTLALVWILYCLDFRSQMR</sequence>
<keyword evidence="1" id="KW-0812">Transmembrane</keyword>
<proteinExistence type="predicted"/>
<dbReference type="PANTHER" id="PTHR31881">
    <property type="match status" value="1"/>
</dbReference>
<dbReference type="Proteomes" id="UP001154282">
    <property type="component" value="Unassembled WGS sequence"/>
</dbReference>
<reference evidence="2" key="1">
    <citation type="submission" date="2022-08" db="EMBL/GenBank/DDBJ databases">
        <authorList>
            <person name="Gutierrez-Valencia J."/>
        </authorList>
    </citation>
    <scope>NUCLEOTIDE SEQUENCE</scope>
</reference>
<dbReference type="Pfam" id="PF04654">
    <property type="entry name" value="DUF599"/>
    <property type="match status" value="1"/>
</dbReference>